<evidence type="ECO:0000313" key="2">
    <source>
        <dbReference type="Proteomes" id="UP000197138"/>
    </source>
</evidence>
<gene>
    <name evidence="1" type="ORF">CDL15_Pgr018481</name>
</gene>
<name>A0A218X0Q1_PUNGR</name>
<proteinExistence type="predicted"/>
<protein>
    <submittedName>
        <fullName evidence="1">Uncharacterized protein</fullName>
    </submittedName>
</protein>
<dbReference type="Proteomes" id="UP000197138">
    <property type="component" value="Unassembled WGS sequence"/>
</dbReference>
<accession>A0A218X0Q1</accession>
<sequence>MFRWEGLRGDNVLYETVRQPRHRQREHLRLQDCFGLTELVVLGDAEVDDTTCKQVSFGVCTKGKLRKLGTSKKSKSGLDWSGARAR</sequence>
<dbReference type="AlphaFoldDB" id="A0A218X0Q1"/>
<reference evidence="2" key="1">
    <citation type="journal article" date="2017" name="Plant J.">
        <title>The pomegranate (Punica granatum L.) genome and the genomics of punicalagin biosynthesis.</title>
        <authorList>
            <person name="Qin G."/>
            <person name="Xu C."/>
            <person name="Ming R."/>
            <person name="Tang H."/>
            <person name="Guyot R."/>
            <person name="Kramer E.M."/>
            <person name="Hu Y."/>
            <person name="Yi X."/>
            <person name="Qi Y."/>
            <person name="Xu X."/>
            <person name="Gao Z."/>
            <person name="Pan H."/>
            <person name="Jian J."/>
            <person name="Tian Y."/>
            <person name="Yue Z."/>
            <person name="Xu Y."/>
        </authorList>
    </citation>
    <scope>NUCLEOTIDE SEQUENCE [LARGE SCALE GENOMIC DNA]</scope>
    <source>
        <strain evidence="2">cv. Dabenzi</strain>
    </source>
</reference>
<organism evidence="1 2">
    <name type="scientific">Punica granatum</name>
    <name type="common">Pomegranate</name>
    <dbReference type="NCBI Taxonomy" id="22663"/>
    <lineage>
        <taxon>Eukaryota</taxon>
        <taxon>Viridiplantae</taxon>
        <taxon>Streptophyta</taxon>
        <taxon>Embryophyta</taxon>
        <taxon>Tracheophyta</taxon>
        <taxon>Spermatophyta</taxon>
        <taxon>Magnoliopsida</taxon>
        <taxon>eudicotyledons</taxon>
        <taxon>Gunneridae</taxon>
        <taxon>Pentapetalae</taxon>
        <taxon>rosids</taxon>
        <taxon>malvids</taxon>
        <taxon>Myrtales</taxon>
        <taxon>Lythraceae</taxon>
        <taxon>Punica</taxon>
    </lineage>
</organism>
<evidence type="ECO:0000313" key="1">
    <source>
        <dbReference type="EMBL" id="OWM77912.1"/>
    </source>
</evidence>
<comment type="caution">
    <text evidence="1">The sequence shown here is derived from an EMBL/GenBank/DDBJ whole genome shotgun (WGS) entry which is preliminary data.</text>
</comment>
<dbReference type="EMBL" id="MTKT01002507">
    <property type="protein sequence ID" value="OWM77912.1"/>
    <property type="molecule type" value="Genomic_DNA"/>
</dbReference>